<evidence type="ECO:0000256" key="3">
    <source>
        <dbReference type="ARBA" id="ARBA00022691"/>
    </source>
</evidence>
<proteinExistence type="predicted"/>
<dbReference type="GO" id="GO:0008757">
    <property type="term" value="F:S-adenosylmethionine-dependent methyltransferase activity"/>
    <property type="evidence" value="ECO:0007669"/>
    <property type="project" value="InterPro"/>
</dbReference>
<evidence type="ECO:0000256" key="2">
    <source>
        <dbReference type="ARBA" id="ARBA00022679"/>
    </source>
</evidence>
<dbReference type="Pfam" id="PF08241">
    <property type="entry name" value="Methyltransf_11"/>
    <property type="match status" value="1"/>
</dbReference>
<protein>
    <submittedName>
        <fullName evidence="5">Methyltransferase domain-containing protein</fullName>
    </submittedName>
</protein>
<reference evidence="5 6" key="1">
    <citation type="submission" date="2017-08" db="EMBL/GenBank/DDBJ databases">
        <authorList>
            <person name="de Groot N.N."/>
        </authorList>
    </citation>
    <scope>NUCLEOTIDE SEQUENCE [LARGE SCALE GENOMIC DNA]</scope>
    <source>
        <strain evidence="5 6">USBA 78</strain>
    </source>
</reference>
<keyword evidence="2 5" id="KW-0808">Transferase</keyword>
<dbReference type="RefSeq" id="WP_097051790.1">
    <property type="nucleotide sequence ID" value="NZ_OBMM01000002.1"/>
</dbReference>
<accession>A0A285T5R8</accession>
<evidence type="ECO:0000256" key="1">
    <source>
        <dbReference type="ARBA" id="ARBA00022603"/>
    </source>
</evidence>
<dbReference type="CDD" id="cd02440">
    <property type="entry name" value="AdoMet_MTases"/>
    <property type="match status" value="1"/>
</dbReference>
<evidence type="ECO:0000259" key="4">
    <source>
        <dbReference type="Pfam" id="PF08241"/>
    </source>
</evidence>
<dbReference type="EMBL" id="OBMM01000002">
    <property type="protein sequence ID" value="SOC16689.1"/>
    <property type="molecule type" value="Genomic_DNA"/>
</dbReference>
<evidence type="ECO:0000313" key="5">
    <source>
        <dbReference type="EMBL" id="SOC16689.1"/>
    </source>
</evidence>
<dbReference type="Proteomes" id="UP000219068">
    <property type="component" value="Unassembled WGS sequence"/>
</dbReference>
<dbReference type="PANTHER" id="PTHR43464">
    <property type="entry name" value="METHYLTRANSFERASE"/>
    <property type="match status" value="1"/>
</dbReference>
<dbReference type="InterPro" id="IPR029063">
    <property type="entry name" value="SAM-dependent_MTases_sf"/>
</dbReference>
<gene>
    <name evidence="5" type="ORF">SAMN05428964_102384</name>
</gene>
<dbReference type="AlphaFoldDB" id="A0A285T5R8"/>
<dbReference type="PANTHER" id="PTHR43464:SF19">
    <property type="entry name" value="UBIQUINONE BIOSYNTHESIS O-METHYLTRANSFERASE, MITOCHONDRIAL"/>
    <property type="match status" value="1"/>
</dbReference>
<dbReference type="InterPro" id="IPR013216">
    <property type="entry name" value="Methyltransf_11"/>
</dbReference>
<name>A0A285T5R8_9PROT</name>
<sequence>MNQNNLVNAKDSWNLEIQREKKEKKYPKWPNEAMLKVLFGGNDYLEKPCLPKPSWRVLDVGCGFANNLVPFADMGCDCHGVDLHPDMVKTAQEVMDDRGFKSNIKVGSNRSLPYEAESFDLLISINTLHYEGTEENFISALTEFKRVLKPGGSLYISTVGSEHEIYRRAEILGNHRYKIKNFDFRDGEEFFFCDSEKYLKYYCSKVFENVETGKITEKLMNLPLEFLIAICR</sequence>
<dbReference type="SUPFAM" id="SSF53335">
    <property type="entry name" value="S-adenosyl-L-methionine-dependent methyltransferases"/>
    <property type="match status" value="1"/>
</dbReference>
<evidence type="ECO:0000313" key="6">
    <source>
        <dbReference type="Proteomes" id="UP000219068"/>
    </source>
</evidence>
<dbReference type="Gene3D" id="3.40.50.150">
    <property type="entry name" value="Vaccinia Virus protein VP39"/>
    <property type="match status" value="1"/>
</dbReference>
<organism evidence="5 6">
    <name type="scientific">Thalassospira xiamenensis</name>
    <dbReference type="NCBI Taxonomy" id="220697"/>
    <lineage>
        <taxon>Bacteria</taxon>
        <taxon>Pseudomonadati</taxon>
        <taxon>Pseudomonadota</taxon>
        <taxon>Alphaproteobacteria</taxon>
        <taxon>Rhodospirillales</taxon>
        <taxon>Thalassospiraceae</taxon>
        <taxon>Thalassospira</taxon>
    </lineage>
</organism>
<keyword evidence="3" id="KW-0949">S-adenosyl-L-methionine</keyword>
<keyword evidence="1 5" id="KW-0489">Methyltransferase</keyword>
<dbReference type="GO" id="GO:0032259">
    <property type="term" value="P:methylation"/>
    <property type="evidence" value="ECO:0007669"/>
    <property type="project" value="UniProtKB-KW"/>
</dbReference>
<feature type="domain" description="Methyltransferase type 11" evidence="4">
    <location>
        <begin position="58"/>
        <end position="156"/>
    </location>
</feature>